<feature type="transmembrane region" description="Helical" evidence="2">
    <location>
        <begin position="38"/>
        <end position="60"/>
    </location>
</feature>
<name>A0ABU8MMI9_9PSEU</name>
<keyword evidence="2" id="KW-1133">Transmembrane helix</keyword>
<protein>
    <submittedName>
        <fullName evidence="4">Acyltransferase</fullName>
        <ecNumber evidence="4">2.3.1.-</ecNumber>
    </submittedName>
</protein>
<feature type="transmembrane region" description="Helical" evidence="2">
    <location>
        <begin position="220"/>
        <end position="242"/>
    </location>
</feature>
<feature type="region of interest" description="Disordered" evidence="1">
    <location>
        <begin position="1"/>
        <end position="32"/>
    </location>
</feature>
<comment type="caution">
    <text evidence="4">The sequence shown here is derived from an EMBL/GenBank/DDBJ whole genome shotgun (WGS) entry which is preliminary data.</text>
</comment>
<feature type="domain" description="Acyltransferase 3" evidence="3">
    <location>
        <begin position="35"/>
        <end position="365"/>
    </location>
</feature>
<organism evidence="4 5">
    <name type="scientific">Actinomycetospora aurantiaca</name>
    <dbReference type="NCBI Taxonomy" id="3129233"/>
    <lineage>
        <taxon>Bacteria</taxon>
        <taxon>Bacillati</taxon>
        <taxon>Actinomycetota</taxon>
        <taxon>Actinomycetes</taxon>
        <taxon>Pseudonocardiales</taxon>
        <taxon>Pseudonocardiaceae</taxon>
        <taxon>Actinomycetospora</taxon>
    </lineage>
</organism>
<proteinExistence type="predicted"/>
<keyword evidence="5" id="KW-1185">Reference proteome</keyword>
<accession>A0ABU8MMI9</accession>
<dbReference type="RefSeq" id="WP_337695088.1">
    <property type="nucleotide sequence ID" value="NZ_JBBEGN010000004.1"/>
</dbReference>
<gene>
    <name evidence="4" type="ORF">WCD74_12105</name>
</gene>
<sequence length="398" mass="43822">MTDIVSRPASAEPRTPHGVPGSRTTTPGGSSRRVSWDVLRCGFVLLVMIYHSTFIGPLVYHDILPKNYTFPHQVGASLLLVLSAYFVAATVRRGGARRGATARWWWGKLARLLPAFFVATVNAWLFLRYLAPDGWYLPGKKDLLANLAMAWHWDARWGFVDGSYWTIPLQLMAFCLAAVMWKGPLGRGVALRAVIWVALLLPAVQWWFRATHETGPAYGYVVDGLGLFRWHLFVAGVAVWMYSTGRLRLPHFLAIEVLAVGQHALQTSTLDPTAGWSTDWIAVVLIGLGVAAMTLAAVGPDWGTWLPARANRLITWLAGISYGVFLTHQTVGYVVMRRAQQLGVGPTLQTGLMILTGVAAGWLLTKAVERPAHRRLMAWWDAGPGRYGRVGAPSSTNS</sequence>
<dbReference type="EMBL" id="JBBEGN010000004">
    <property type="protein sequence ID" value="MEJ2868510.1"/>
    <property type="molecule type" value="Genomic_DNA"/>
</dbReference>
<keyword evidence="2" id="KW-0472">Membrane</keyword>
<feature type="transmembrane region" description="Helical" evidence="2">
    <location>
        <begin position="163"/>
        <end position="182"/>
    </location>
</feature>
<evidence type="ECO:0000256" key="1">
    <source>
        <dbReference type="SAM" id="MobiDB-lite"/>
    </source>
</evidence>
<dbReference type="Pfam" id="PF01757">
    <property type="entry name" value="Acyl_transf_3"/>
    <property type="match status" value="1"/>
</dbReference>
<feature type="compositionally biased region" description="Polar residues" evidence="1">
    <location>
        <begin position="22"/>
        <end position="32"/>
    </location>
</feature>
<dbReference type="EC" id="2.3.1.-" evidence="4"/>
<dbReference type="Proteomes" id="UP001385809">
    <property type="component" value="Unassembled WGS sequence"/>
</dbReference>
<feature type="transmembrane region" description="Helical" evidence="2">
    <location>
        <begin position="112"/>
        <end position="131"/>
    </location>
</feature>
<evidence type="ECO:0000256" key="2">
    <source>
        <dbReference type="SAM" id="Phobius"/>
    </source>
</evidence>
<evidence type="ECO:0000313" key="5">
    <source>
        <dbReference type="Proteomes" id="UP001385809"/>
    </source>
</evidence>
<evidence type="ECO:0000313" key="4">
    <source>
        <dbReference type="EMBL" id="MEJ2868510.1"/>
    </source>
</evidence>
<keyword evidence="2" id="KW-0812">Transmembrane</keyword>
<evidence type="ECO:0000259" key="3">
    <source>
        <dbReference type="Pfam" id="PF01757"/>
    </source>
</evidence>
<feature type="transmembrane region" description="Helical" evidence="2">
    <location>
        <begin position="189"/>
        <end position="208"/>
    </location>
</feature>
<feature type="transmembrane region" description="Helical" evidence="2">
    <location>
        <begin position="72"/>
        <end position="91"/>
    </location>
</feature>
<keyword evidence="4" id="KW-0012">Acyltransferase</keyword>
<dbReference type="InterPro" id="IPR002656">
    <property type="entry name" value="Acyl_transf_3_dom"/>
</dbReference>
<keyword evidence="4" id="KW-0808">Transferase</keyword>
<dbReference type="GO" id="GO:0016746">
    <property type="term" value="F:acyltransferase activity"/>
    <property type="evidence" value="ECO:0007669"/>
    <property type="project" value="UniProtKB-KW"/>
</dbReference>
<feature type="transmembrane region" description="Helical" evidence="2">
    <location>
        <begin position="314"/>
        <end position="336"/>
    </location>
</feature>
<feature type="transmembrane region" description="Helical" evidence="2">
    <location>
        <begin position="280"/>
        <end position="302"/>
    </location>
</feature>
<feature type="transmembrane region" description="Helical" evidence="2">
    <location>
        <begin position="348"/>
        <end position="365"/>
    </location>
</feature>
<reference evidence="4 5" key="1">
    <citation type="submission" date="2024-03" db="EMBL/GenBank/DDBJ databases">
        <title>Actinomycetospora sp. OC33-EN08, a novel actinomycete isolated from wild orchid (Aerides multiflora).</title>
        <authorList>
            <person name="Suriyachadkun C."/>
        </authorList>
    </citation>
    <scope>NUCLEOTIDE SEQUENCE [LARGE SCALE GENOMIC DNA]</scope>
    <source>
        <strain evidence="4 5">OC33-EN08</strain>
    </source>
</reference>